<dbReference type="KEGG" id="vfa:MM35RIKEN_10310"/>
<name>A0A810PQ40_9FIRM</name>
<reference evidence="1" key="1">
    <citation type="submission" date="2020-09" db="EMBL/GenBank/DDBJ databases">
        <title>New species isolated from human feces.</title>
        <authorList>
            <person name="Kitahara M."/>
            <person name="Shigeno Y."/>
            <person name="Shime M."/>
            <person name="Matsumoto Y."/>
            <person name="Nakamura S."/>
            <person name="Motooka D."/>
            <person name="Fukuoka S."/>
            <person name="Nishikawa H."/>
            <person name="Benno Y."/>
        </authorList>
    </citation>
    <scope>NUCLEOTIDE SEQUENCE</scope>
    <source>
        <strain evidence="1">MM35</strain>
    </source>
</reference>
<dbReference type="RefSeq" id="WP_212819840.1">
    <property type="nucleotide sequence ID" value="NZ_AP023415.1"/>
</dbReference>
<sequence>MKRIVIMTVILFVLSLGGLAMMTLLLCRAQDKVEFTCVAQRGDPAVAEGLHLTEKDLLSSRVVWTTEHDLGTRTQETKSRFSAKGLSYTGAVWDNEYGIYVMKPDKDYLQSLAQPDEQSVLFRPAEKMAYYDLAVVPGSSRNDEQVKERYDDLLSIDFPMLRIPVGQEDWMSMGVMRYSDGVDFTNVYASYLENGFHSWSAPAKEGTVMTVGFGPTVQPKADWAPEGFGLWLMAQSWSEPGEERIQLVYPLDIERQRVAYLSSTEDGEYILLFLAEGEKLTLQMLDAETFRLVQTLDMGKIGQKETEVTYYDSNGEAGQTSKGAEYEPILVRRGEDFCVVAVGKRMTVLEYREDGLEKLFDCRIMDLNILYREEEPCFIWEDENEDPGQVDMVCSPLKSDWEDDFEHMSMVLKDGNLAIAWNVDNINQVDVMVEVYSAEGLVYAQGIRCGLLHQGAGQIVRAMQRPNIAWSS</sequence>
<gene>
    <name evidence="1" type="ORF">MM35RIKEN_10310</name>
</gene>
<keyword evidence="2" id="KW-1185">Reference proteome</keyword>
<proteinExistence type="predicted"/>
<evidence type="ECO:0000313" key="1">
    <source>
        <dbReference type="EMBL" id="BCK78839.1"/>
    </source>
</evidence>
<accession>A0A810PQ40</accession>
<dbReference type="Proteomes" id="UP000681343">
    <property type="component" value="Chromosome"/>
</dbReference>
<protein>
    <submittedName>
        <fullName evidence="1">Uncharacterized protein</fullName>
    </submittedName>
</protein>
<dbReference type="AlphaFoldDB" id="A0A810PQ40"/>
<organism evidence="1 2">
    <name type="scientific">Vescimonas fastidiosa</name>
    <dbReference type="NCBI Taxonomy" id="2714353"/>
    <lineage>
        <taxon>Bacteria</taxon>
        <taxon>Bacillati</taxon>
        <taxon>Bacillota</taxon>
        <taxon>Clostridia</taxon>
        <taxon>Eubacteriales</taxon>
        <taxon>Oscillospiraceae</taxon>
        <taxon>Vescimonas</taxon>
    </lineage>
</organism>
<dbReference type="EMBL" id="AP023415">
    <property type="protein sequence ID" value="BCK78839.1"/>
    <property type="molecule type" value="Genomic_DNA"/>
</dbReference>
<evidence type="ECO:0000313" key="2">
    <source>
        <dbReference type="Proteomes" id="UP000681343"/>
    </source>
</evidence>